<reference evidence="3 4" key="1">
    <citation type="journal article" date="2023" name="Plants (Basel)">
        <title>Bridging the Gap: Combining Genomics and Transcriptomics Approaches to Understand Stylosanthes scabra, an Orphan Legume from the Brazilian Caatinga.</title>
        <authorList>
            <person name="Ferreira-Neto J.R.C."/>
            <person name="da Silva M.D."/>
            <person name="Binneck E."/>
            <person name="de Melo N.F."/>
            <person name="da Silva R.H."/>
            <person name="de Melo A.L.T.M."/>
            <person name="Pandolfi V."/>
            <person name="Bustamante F.O."/>
            <person name="Brasileiro-Vidal A.C."/>
            <person name="Benko-Iseppon A.M."/>
        </authorList>
    </citation>
    <scope>NUCLEOTIDE SEQUENCE [LARGE SCALE GENOMIC DNA]</scope>
    <source>
        <tissue evidence="3">Leaves</tissue>
    </source>
</reference>
<gene>
    <name evidence="3" type="ORF">PIB30_018777</name>
</gene>
<name>A0ABU6Q978_9FABA</name>
<keyword evidence="2" id="KW-1133">Transmembrane helix</keyword>
<keyword evidence="4" id="KW-1185">Reference proteome</keyword>
<accession>A0ABU6Q978</accession>
<feature type="transmembrane region" description="Helical" evidence="2">
    <location>
        <begin position="83"/>
        <end position="102"/>
    </location>
</feature>
<protein>
    <submittedName>
        <fullName evidence="3">Uncharacterized protein</fullName>
    </submittedName>
</protein>
<organism evidence="3 4">
    <name type="scientific">Stylosanthes scabra</name>
    <dbReference type="NCBI Taxonomy" id="79078"/>
    <lineage>
        <taxon>Eukaryota</taxon>
        <taxon>Viridiplantae</taxon>
        <taxon>Streptophyta</taxon>
        <taxon>Embryophyta</taxon>
        <taxon>Tracheophyta</taxon>
        <taxon>Spermatophyta</taxon>
        <taxon>Magnoliopsida</taxon>
        <taxon>eudicotyledons</taxon>
        <taxon>Gunneridae</taxon>
        <taxon>Pentapetalae</taxon>
        <taxon>rosids</taxon>
        <taxon>fabids</taxon>
        <taxon>Fabales</taxon>
        <taxon>Fabaceae</taxon>
        <taxon>Papilionoideae</taxon>
        <taxon>50 kb inversion clade</taxon>
        <taxon>dalbergioids sensu lato</taxon>
        <taxon>Dalbergieae</taxon>
        <taxon>Pterocarpus clade</taxon>
        <taxon>Stylosanthes</taxon>
    </lineage>
</organism>
<dbReference type="Proteomes" id="UP001341840">
    <property type="component" value="Unassembled WGS sequence"/>
</dbReference>
<keyword evidence="2" id="KW-0812">Transmembrane</keyword>
<feature type="coiled-coil region" evidence="1">
    <location>
        <begin position="110"/>
        <end position="137"/>
    </location>
</feature>
<evidence type="ECO:0000313" key="3">
    <source>
        <dbReference type="EMBL" id="MED6107936.1"/>
    </source>
</evidence>
<evidence type="ECO:0000256" key="2">
    <source>
        <dbReference type="SAM" id="Phobius"/>
    </source>
</evidence>
<evidence type="ECO:0000256" key="1">
    <source>
        <dbReference type="SAM" id="Coils"/>
    </source>
</evidence>
<proteinExistence type="predicted"/>
<keyword evidence="2" id="KW-0472">Membrane</keyword>
<comment type="caution">
    <text evidence="3">The sequence shown here is derived from an EMBL/GenBank/DDBJ whole genome shotgun (WGS) entry which is preliminary data.</text>
</comment>
<sequence>MCCLFKFWIRHLAAKDSIHLSKTELAAATTTLSGMILFLLTTSLYSPVLRTFAATAQSIFPEIPTRKINRKKTMRAAASQRWGYVRIISGTIIGGIIGFYYMHHLENNYKEKMNERLRNYEAELKRNKEERMNEFDESS</sequence>
<keyword evidence="1" id="KW-0175">Coiled coil</keyword>
<dbReference type="EMBL" id="JASCZI010000057">
    <property type="protein sequence ID" value="MED6107936.1"/>
    <property type="molecule type" value="Genomic_DNA"/>
</dbReference>
<feature type="transmembrane region" description="Helical" evidence="2">
    <location>
        <begin position="25"/>
        <end position="45"/>
    </location>
</feature>
<evidence type="ECO:0000313" key="4">
    <source>
        <dbReference type="Proteomes" id="UP001341840"/>
    </source>
</evidence>